<dbReference type="EMBL" id="JAMXLR010000092">
    <property type="protein sequence ID" value="MCO6047789.1"/>
    <property type="molecule type" value="Genomic_DNA"/>
</dbReference>
<dbReference type="PANTHER" id="PTHR22946:SF9">
    <property type="entry name" value="POLYKETIDE TRANSFERASE AF380"/>
    <property type="match status" value="1"/>
</dbReference>
<evidence type="ECO:0000313" key="3">
    <source>
        <dbReference type="EMBL" id="MCO6047789.1"/>
    </source>
</evidence>
<sequence length="569" mass="63722">MPIEFSCPACGKTYRVEDELAGRSATCKCGTRLIIPELLEPELVEGELLEPELVEGELIEDDDPAEEIDLIPDDPPITLVPDTTVDEPEPWRFNTVTGSESVLNGFVLTEDNPYLNPDRRRRWSVPVKLTTVAAAVTVVVLVVVASNMASDKPTSGRKPVRPTEASSVVERSLLEQRSGFATQLVPSDYNPVGPAPEPPPNVFRTVHYDSPAGSLVAYLTPKPRDQRRRPALVWAHGGFGGIDTWLWEQQPAGDDQSVRQFLNRELVVMCPSWRGENDNPGEFEFLYGEVEDLIAAGEYVAQLPYVDPQRVYVGGHSNGATLAMLAAECDSPFRAALVFGGDADLELAIAQGDYKVLPFNPYRERETVLRSPDCFAPSIRIPVLCFEGSGSSGAEPLRQLAMFTNNEHIPLEVCVIEQGGHFDILRPLKPWLAEKLLTDIGEECSLTFSEEEANEVFTTYWEGFEQRKEEFSKLHPIITVEASAVEEIKREIVEEFDSQLNYHVVWKFPEEGGLGFTVTHEEIPSHFEQYEQHGMTFCYDPNAKLPPKKLVLEFDKERGYINSKLQFYE</sequence>
<keyword evidence="4" id="KW-1185">Reference proteome</keyword>
<dbReference type="Gene3D" id="3.40.50.1820">
    <property type="entry name" value="alpha/beta hydrolase"/>
    <property type="match status" value="1"/>
</dbReference>
<dbReference type="Proteomes" id="UP001155241">
    <property type="component" value="Unassembled WGS sequence"/>
</dbReference>
<dbReference type="RefSeq" id="WP_252855896.1">
    <property type="nucleotide sequence ID" value="NZ_JAMXLR010000092.1"/>
</dbReference>
<dbReference type="GO" id="GO:0006508">
    <property type="term" value="P:proteolysis"/>
    <property type="evidence" value="ECO:0007669"/>
    <property type="project" value="InterPro"/>
</dbReference>
<evidence type="ECO:0000313" key="4">
    <source>
        <dbReference type="Proteomes" id="UP001155241"/>
    </source>
</evidence>
<proteinExistence type="predicted"/>
<dbReference type="InterPro" id="IPR050261">
    <property type="entry name" value="FrsA_esterase"/>
</dbReference>
<accession>A0A9X2JL04</accession>
<reference evidence="3" key="1">
    <citation type="submission" date="2022-06" db="EMBL/GenBank/DDBJ databases">
        <title>Aeoliella straminimaris, a novel planctomycete from sediments.</title>
        <authorList>
            <person name="Vitorino I.R."/>
            <person name="Lage O.M."/>
        </authorList>
    </citation>
    <scope>NUCLEOTIDE SEQUENCE</scope>
    <source>
        <strain evidence="3">ICT_H6.2</strain>
    </source>
</reference>
<feature type="domain" description="Peptidase S9 prolyl oligopeptidase catalytic" evidence="2">
    <location>
        <begin position="263"/>
        <end position="345"/>
    </location>
</feature>
<dbReference type="InterPro" id="IPR029058">
    <property type="entry name" value="AB_hydrolase_fold"/>
</dbReference>
<evidence type="ECO:0000256" key="1">
    <source>
        <dbReference type="ARBA" id="ARBA00022801"/>
    </source>
</evidence>
<dbReference type="PANTHER" id="PTHR22946">
    <property type="entry name" value="DIENELACTONE HYDROLASE DOMAIN-CONTAINING PROTEIN-RELATED"/>
    <property type="match status" value="1"/>
</dbReference>
<dbReference type="GO" id="GO:0008236">
    <property type="term" value="F:serine-type peptidase activity"/>
    <property type="evidence" value="ECO:0007669"/>
    <property type="project" value="InterPro"/>
</dbReference>
<dbReference type="SUPFAM" id="SSF53474">
    <property type="entry name" value="alpha/beta-Hydrolases"/>
    <property type="match status" value="1"/>
</dbReference>
<gene>
    <name evidence="3" type="ORF">NG895_28120</name>
</gene>
<protein>
    <submittedName>
        <fullName evidence="3">Prolyl oligopeptidase family serine peptidase</fullName>
    </submittedName>
</protein>
<dbReference type="Pfam" id="PF00326">
    <property type="entry name" value="Peptidase_S9"/>
    <property type="match status" value="1"/>
</dbReference>
<dbReference type="AlphaFoldDB" id="A0A9X2JL04"/>
<dbReference type="GO" id="GO:0052689">
    <property type="term" value="F:carboxylic ester hydrolase activity"/>
    <property type="evidence" value="ECO:0007669"/>
    <property type="project" value="UniProtKB-ARBA"/>
</dbReference>
<organism evidence="3 4">
    <name type="scientific">Aeoliella straminimaris</name>
    <dbReference type="NCBI Taxonomy" id="2954799"/>
    <lineage>
        <taxon>Bacteria</taxon>
        <taxon>Pseudomonadati</taxon>
        <taxon>Planctomycetota</taxon>
        <taxon>Planctomycetia</taxon>
        <taxon>Pirellulales</taxon>
        <taxon>Lacipirellulaceae</taxon>
        <taxon>Aeoliella</taxon>
    </lineage>
</organism>
<dbReference type="InterPro" id="IPR001375">
    <property type="entry name" value="Peptidase_S9_cat"/>
</dbReference>
<comment type="caution">
    <text evidence="3">The sequence shown here is derived from an EMBL/GenBank/DDBJ whole genome shotgun (WGS) entry which is preliminary data.</text>
</comment>
<keyword evidence="1" id="KW-0378">Hydrolase</keyword>
<name>A0A9X2JL04_9BACT</name>
<evidence type="ECO:0000259" key="2">
    <source>
        <dbReference type="Pfam" id="PF00326"/>
    </source>
</evidence>